<sequence length="479" mass="50508">MTLAESAPVDTERRLHGNLGVMHLFFSVMAWNAPLVIVVGIIPVMFFVGNGVGTPFVFLVAGLIILAFAVGFTRMARVLPNPGAFYAYITAGLGREAGLGAGLLALAMYFCAYTGTFAFGGVVLGSLVHDTMHGPSAPWWVWALAFWAFVGILGYLSIDLSAKVLMYFLAAEVLVILVFDLLIAGQGGASGLSVAPIAPEHWFDGSFGIGLMFAIGMFGGFEITALFRDEVRDPNRTVPRATYAVVVFAMLFYAVTSFLLVNALGVDDAVAAAAADPAGIVSVTMEQFGNKFLADLVIVLVNTSTLAVILAGHNIVSRYAFNLSADRILPVGLSGVHARHGSPHRASVAASLGALVVSIPVVISGVDPILYYAAILGILSIGFLFMLLLTDVAVVRYMKKNGGDHSSVWATVVCPAIAFVGLLSCLILAVLNFDLIIGGSRSLANTILVLTAAIFLAGVAMAMVLKRSRPEVYAKIGRQ</sequence>
<evidence type="ECO:0000313" key="7">
    <source>
        <dbReference type="EMBL" id="MFC7359321.1"/>
    </source>
</evidence>
<keyword evidence="2 5" id="KW-0812">Transmembrane</keyword>
<feature type="transmembrane region" description="Helical" evidence="5">
    <location>
        <begin position="346"/>
        <end position="363"/>
    </location>
</feature>
<proteinExistence type="predicted"/>
<dbReference type="PANTHER" id="PTHR42770:SF16">
    <property type="entry name" value="AMINO ACID PERMEASE"/>
    <property type="match status" value="1"/>
</dbReference>
<feature type="transmembrane region" description="Helical" evidence="5">
    <location>
        <begin position="369"/>
        <end position="395"/>
    </location>
</feature>
<evidence type="ECO:0000256" key="1">
    <source>
        <dbReference type="ARBA" id="ARBA00004141"/>
    </source>
</evidence>
<feature type="transmembrane region" description="Helical" evidence="5">
    <location>
        <begin position="240"/>
        <end position="261"/>
    </location>
</feature>
<feature type="transmembrane region" description="Helical" evidence="5">
    <location>
        <begin position="55"/>
        <end position="76"/>
    </location>
</feature>
<keyword evidence="8" id="KW-1185">Reference proteome</keyword>
<dbReference type="PIRSF" id="PIRSF006060">
    <property type="entry name" value="AA_transporter"/>
    <property type="match status" value="1"/>
</dbReference>
<dbReference type="Gene3D" id="1.20.1740.10">
    <property type="entry name" value="Amino acid/polyamine transporter I"/>
    <property type="match status" value="1"/>
</dbReference>
<evidence type="ECO:0000256" key="5">
    <source>
        <dbReference type="SAM" id="Phobius"/>
    </source>
</evidence>
<feature type="transmembrane region" description="Helical" evidence="5">
    <location>
        <begin position="205"/>
        <end position="228"/>
    </location>
</feature>
<gene>
    <name evidence="7" type="ORF">ACFQO6_03490</name>
</gene>
<evidence type="ECO:0000256" key="2">
    <source>
        <dbReference type="ARBA" id="ARBA00022692"/>
    </source>
</evidence>
<feature type="transmembrane region" description="Helical" evidence="5">
    <location>
        <begin position="292"/>
        <end position="312"/>
    </location>
</feature>
<feature type="transmembrane region" description="Helical" evidence="5">
    <location>
        <begin position="97"/>
        <end position="119"/>
    </location>
</feature>
<feature type="transmembrane region" description="Helical" evidence="5">
    <location>
        <begin position="21"/>
        <end position="49"/>
    </location>
</feature>
<dbReference type="Pfam" id="PF00324">
    <property type="entry name" value="AA_permease"/>
    <property type="match status" value="1"/>
</dbReference>
<feature type="transmembrane region" description="Helical" evidence="5">
    <location>
        <begin position="139"/>
        <end position="158"/>
    </location>
</feature>
<dbReference type="PANTHER" id="PTHR42770">
    <property type="entry name" value="AMINO ACID TRANSPORTER-RELATED"/>
    <property type="match status" value="1"/>
</dbReference>
<organism evidence="7 8">
    <name type="scientific">Nocardioides astragali</name>
    <dbReference type="NCBI Taxonomy" id="1776736"/>
    <lineage>
        <taxon>Bacteria</taxon>
        <taxon>Bacillati</taxon>
        <taxon>Actinomycetota</taxon>
        <taxon>Actinomycetes</taxon>
        <taxon>Propionibacteriales</taxon>
        <taxon>Nocardioidaceae</taxon>
        <taxon>Nocardioides</taxon>
    </lineage>
</organism>
<accession>A0ABW2MZR3</accession>
<feature type="domain" description="Amino acid permease/ SLC12A" evidence="6">
    <location>
        <begin position="34"/>
        <end position="455"/>
    </location>
</feature>
<keyword evidence="3 5" id="KW-1133">Transmembrane helix</keyword>
<reference evidence="8" key="1">
    <citation type="journal article" date="2019" name="Int. J. Syst. Evol. Microbiol.">
        <title>The Global Catalogue of Microorganisms (GCM) 10K type strain sequencing project: providing services to taxonomists for standard genome sequencing and annotation.</title>
        <authorList>
            <consortium name="The Broad Institute Genomics Platform"/>
            <consortium name="The Broad Institute Genome Sequencing Center for Infectious Disease"/>
            <person name="Wu L."/>
            <person name="Ma J."/>
        </authorList>
    </citation>
    <scope>NUCLEOTIDE SEQUENCE [LARGE SCALE GENOMIC DNA]</scope>
    <source>
        <strain evidence="8">FCH27</strain>
    </source>
</reference>
<dbReference type="EMBL" id="JBHTCH010000004">
    <property type="protein sequence ID" value="MFC7359321.1"/>
    <property type="molecule type" value="Genomic_DNA"/>
</dbReference>
<feature type="transmembrane region" description="Helical" evidence="5">
    <location>
        <begin position="407"/>
        <end position="431"/>
    </location>
</feature>
<evidence type="ECO:0000313" key="8">
    <source>
        <dbReference type="Proteomes" id="UP001596524"/>
    </source>
</evidence>
<comment type="subcellular location">
    <subcellularLocation>
        <location evidence="1">Membrane</location>
        <topology evidence="1">Multi-pass membrane protein</topology>
    </subcellularLocation>
</comment>
<feature type="transmembrane region" description="Helical" evidence="5">
    <location>
        <begin position="165"/>
        <end position="185"/>
    </location>
</feature>
<evidence type="ECO:0000259" key="6">
    <source>
        <dbReference type="Pfam" id="PF00324"/>
    </source>
</evidence>
<dbReference type="Proteomes" id="UP001596524">
    <property type="component" value="Unassembled WGS sequence"/>
</dbReference>
<protein>
    <submittedName>
        <fullName evidence="7">APC family permease</fullName>
    </submittedName>
</protein>
<comment type="caution">
    <text evidence="7">The sequence shown here is derived from an EMBL/GenBank/DDBJ whole genome shotgun (WGS) entry which is preliminary data.</text>
</comment>
<dbReference type="InterPro" id="IPR050367">
    <property type="entry name" value="APC_superfamily"/>
</dbReference>
<feature type="transmembrane region" description="Helical" evidence="5">
    <location>
        <begin position="443"/>
        <end position="465"/>
    </location>
</feature>
<dbReference type="InterPro" id="IPR004841">
    <property type="entry name" value="AA-permease/SLC12A_dom"/>
</dbReference>
<keyword evidence="4 5" id="KW-0472">Membrane</keyword>
<evidence type="ECO:0000256" key="4">
    <source>
        <dbReference type="ARBA" id="ARBA00023136"/>
    </source>
</evidence>
<evidence type="ECO:0000256" key="3">
    <source>
        <dbReference type="ARBA" id="ARBA00022989"/>
    </source>
</evidence>
<dbReference type="RefSeq" id="WP_255889410.1">
    <property type="nucleotide sequence ID" value="NZ_JAFMZM010000002.1"/>
</dbReference>
<name>A0ABW2MZR3_9ACTN</name>